<dbReference type="Pfam" id="PF01425">
    <property type="entry name" value="Amidase"/>
    <property type="match status" value="1"/>
</dbReference>
<proteinExistence type="inferred from homology"/>
<keyword evidence="7 10" id="KW-0067">ATP-binding</keyword>
<feature type="active site" description="Acyl-ester intermediate" evidence="10">
    <location>
        <position position="182"/>
    </location>
</feature>
<dbReference type="InterPro" id="IPR036928">
    <property type="entry name" value="AS_sf"/>
</dbReference>
<evidence type="ECO:0000313" key="13">
    <source>
        <dbReference type="Proteomes" id="UP000201838"/>
    </source>
</evidence>
<dbReference type="AlphaFoldDB" id="A0A238IYC1"/>
<dbReference type="InterPro" id="IPR000120">
    <property type="entry name" value="Amidase"/>
</dbReference>
<comment type="subunit">
    <text evidence="2 10">Heterotrimer of A, B and C subunits.</text>
</comment>
<evidence type="ECO:0000313" key="12">
    <source>
        <dbReference type="EMBL" id="SMX23489.1"/>
    </source>
</evidence>
<dbReference type="GO" id="GO:0005524">
    <property type="term" value="F:ATP binding"/>
    <property type="evidence" value="ECO:0007669"/>
    <property type="project" value="UniProtKB-KW"/>
</dbReference>
<dbReference type="OrthoDB" id="9811471at2"/>
<reference evidence="12 13" key="1">
    <citation type="submission" date="2017-05" db="EMBL/GenBank/DDBJ databases">
        <authorList>
            <person name="Song R."/>
            <person name="Chenine A.L."/>
            <person name="Ruprecht R.M."/>
        </authorList>
    </citation>
    <scope>NUCLEOTIDE SEQUENCE [LARGE SCALE GENOMIC DNA]</scope>
    <source>
        <strain evidence="12 13">CECT 8489</strain>
    </source>
</reference>
<evidence type="ECO:0000256" key="4">
    <source>
        <dbReference type="ARBA" id="ARBA00014428"/>
    </source>
</evidence>
<keyword evidence="6 10" id="KW-0547">Nucleotide-binding</keyword>
<feature type="active site" description="Charge relay system" evidence="10">
    <location>
        <position position="78"/>
    </location>
</feature>
<evidence type="ECO:0000256" key="8">
    <source>
        <dbReference type="ARBA" id="ARBA00022917"/>
    </source>
</evidence>
<comment type="similarity">
    <text evidence="1 10">Belongs to the amidase family. GatA subfamily.</text>
</comment>
<evidence type="ECO:0000256" key="6">
    <source>
        <dbReference type="ARBA" id="ARBA00022741"/>
    </source>
</evidence>
<dbReference type="GO" id="GO:0016740">
    <property type="term" value="F:transferase activity"/>
    <property type="evidence" value="ECO:0007669"/>
    <property type="project" value="UniProtKB-KW"/>
</dbReference>
<keyword evidence="13" id="KW-1185">Reference proteome</keyword>
<dbReference type="PANTHER" id="PTHR11895">
    <property type="entry name" value="TRANSAMIDASE"/>
    <property type="match status" value="1"/>
</dbReference>
<dbReference type="InterPro" id="IPR020556">
    <property type="entry name" value="Amidase_CS"/>
</dbReference>
<dbReference type="InterPro" id="IPR023631">
    <property type="entry name" value="Amidase_dom"/>
</dbReference>
<keyword evidence="5 10" id="KW-0436">Ligase</keyword>
<evidence type="ECO:0000256" key="10">
    <source>
        <dbReference type="HAMAP-Rule" id="MF_00120"/>
    </source>
</evidence>
<dbReference type="NCBIfam" id="TIGR00132">
    <property type="entry name" value="gatA"/>
    <property type="match status" value="1"/>
</dbReference>
<evidence type="ECO:0000256" key="2">
    <source>
        <dbReference type="ARBA" id="ARBA00011123"/>
    </source>
</evidence>
<comment type="catalytic activity">
    <reaction evidence="9 10">
        <text>L-glutamyl-tRNA(Gln) + L-glutamine + ATP + H2O = L-glutaminyl-tRNA(Gln) + L-glutamate + ADP + phosphate + H(+)</text>
        <dbReference type="Rhea" id="RHEA:17521"/>
        <dbReference type="Rhea" id="RHEA-COMP:9681"/>
        <dbReference type="Rhea" id="RHEA-COMP:9684"/>
        <dbReference type="ChEBI" id="CHEBI:15377"/>
        <dbReference type="ChEBI" id="CHEBI:15378"/>
        <dbReference type="ChEBI" id="CHEBI:29985"/>
        <dbReference type="ChEBI" id="CHEBI:30616"/>
        <dbReference type="ChEBI" id="CHEBI:43474"/>
        <dbReference type="ChEBI" id="CHEBI:58359"/>
        <dbReference type="ChEBI" id="CHEBI:78520"/>
        <dbReference type="ChEBI" id="CHEBI:78521"/>
        <dbReference type="ChEBI" id="CHEBI:456216"/>
        <dbReference type="EC" id="6.3.5.7"/>
    </reaction>
</comment>
<dbReference type="PANTHER" id="PTHR11895:SF151">
    <property type="entry name" value="GLUTAMYL-TRNA(GLN) AMIDOTRANSFERASE SUBUNIT A"/>
    <property type="match status" value="1"/>
</dbReference>
<dbReference type="EMBL" id="FXXQ01000004">
    <property type="protein sequence ID" value="SMX23489.1"/>
    <property type="molecule type" value="Genomic_DNA"/>
</dbReference>
<dbReference type="SUPFAM" id="SSF75304">
    <property type="entry name" value="Amidase signature (AS) enzymes"/>
    <property type="match status" value="1"/>
</dbReference>
<evidence type="ECO:0000256" key="9">
    <source>
        <dbReference type="ARBA" id="ARBA00047407"/>
    </source>
</evidence>
<evidence type="ECO:0000256" key="1">
    <source>
        <dbReference type="ARBA" id="ARBA00008069"/>
    </source>
</evidence>
<protein>
    <recommendedName>
        <fullName evidence="4 10">Glutamyl-tRNA(Gln) amidotransferase subunit A</fullName>
        <shortName evidence="10">Glu-ADT subunit A</shortName>
        <ecNumber evidence="3 10">6.3.5.7</ecNumber>
    </recommendedName>
</protein>
<accession>A0A238IYC1</accession>
<dbReference type="GO" id="GO:0030956">
    <property type="term" value="C:glutamyl-tRNA(Gln) amidotransferase complex"/>
    <property type="evidence" value="ECO:0007669"/>
    <property type="project" value="InterPro"/>
</dbReference>
<feature type="active site" description="Charge relay system" evidence="10">
    <location>
        <position position="158"/>
    </location>
</feature>
<dbReference type="HAMAP" id="MF_00120">
    <property type="entry name" value="GatA"/>
    <property type="match status" value="1"/>
</dbReference>
<dbReference type="Gene3D" id="3.90.1300.10">
    <property type="entry name" value="Amidase signature (AS) domain"/>
    <property type="match status" value="1"/>
</dbReference>
<dbReference type="GO" id="GO:0006412">
    <property type="term" value="P:translation"/>
    <property type="evidence" value="ECO:0007669"/>
    <property type="project" value="UniProtKB-UniRule"/>
</dbReference>
<evidence type="ECO:0000256" key="3">
    <source>
        <dbReference type="ARBA" id="ARBA00012739"/>
    </source>
</evidence>
<dbReference type="EC" id="6.3.5.7" evidence="3 10"/>
<dbReference type="PROSITE" id="PS00571">
    <property type="entry name" value="AMIDASES"/>
    <property type="match status" value="1"/>
</dbReference>
<organism evidence="12 13">
    <name type="scientific">Boseongicola aestuarii</name>
    <dbReference type="NCBI Taxonomy" id="1470561"/>
    <lineage>
        <taxon>Bacteria</taxon>
        <taxon>Pseudomonadati</taxon>
        <taxon>Pseudomonadota</taxon>
        <taxon>Alphaproteobacteria</taxon>
        <taxon>Rhodobacterales</taxon>
        <taxon>Paracoccaceae</taxon>
        <taxon>Boseongicola</taxon>
    </lineage>
</organism>
<dbReference type="InterPro" id="IPR004412">
    <property type="entry name" value="GatA"/>
</dbReference>
<feature type="domain" description="Amidase" evidence="11">
    <location>
        <begin position="25"/>
        <end position="473"/>
    </location>
</feature>
<dbReference type="Proteomes" id="UP000201838">
    <property type="component" value="Unassembled WGS sequence"/>
</dbReference>
<evidence type="ECO:0000256" key="7">
    <source>
        <dbReference type="ARBA" id="ARBA00022840"/>
    </source>
</evidence>
<keyword evidence="12" id="KW-0808">Transferase</keyword>
<comment type="function">
    <text evidence="10">Allows the formation of correctly charged Gln-tRNA(Gln) through the transamidation of misacylated Glu-tRNA(Gln) in organisms which lack glutaminyl-tRNA synthetase. The reaction takes place in the presence of glutamine and ATP through an activated gamma-phospho-Glu-tRNA(Gln).</text>
</comment>
<dbReference type="GO" id="GO:0050567">
    <property type="term" value="F:glutaminyl-tRNA synthase (glutamine-hydrolyzing) activity"/>
    <property type="evidence" value="ECO:0007669"/>
    <property type="project" value="UniProtKB-UniRule"/>
</dbReference>
<name>A0A238IYC1_9RHOB</name>
<keyword evidence="8 10" id="KW-0648">Protein biosynthesis</keyword>
<evidence type="ECO:0000259" key="11">
    <source>
        <dbReference type="Pfam" id="PF01425"/>
    </source>
</evidence>
<evidence type="ECO:0000256" key="5">
    <source>
        <dbReference type="ARBA" id="ARBA00022598"/>
    </source>
</evidence>
<sequence>MSNLNALTIADAREKLRAGEITSVELTEACLKAADAAKALNAVVHPTPEIALEQAKAADARLSSGNAPDMCGIPLGIKDLFCTKGVASQAASGILKGFKPEYESTVTTQLFDAGAVMIGKLNMDEFAMGSSNETSVYGNVINPWRRGNDETALTPGGSSGGSASAVAADLCLAATGTDTGGSIRQPAAFVGITGLKPTYGRVSRWGVVAFASSLDQAGPMAKSVRDCAIMLKAMSGHDPKDSTSAELAVPDFEAMLTGNIKGQTIGIPKEYRMDGMPEEIEDLWAEGRAMLEDAGAKIVDISLPHTKYALPAYYVVAPAEASSNLARYDGVRYGHRAKLSHGDGVTEMYEKTRAEGFGAEVKRRVMIGTYVLSAGFYDAYYNRARRVRALIKKDFEDVFAAGVDAILTPATPSSAFALGQEFDDPVQMYLNDVFTVTVNLAGLPGIAVPAGLDMQGLPLGLQLIGKPWEEGALMNVAQALEDRAGFVSKPSKWW</sequence>
<dbReference type="RefSeq" id="WP_093973469.1">
    <property type="nucleotide sequence ID" value="NZ_FXXQ01000004.1"/>
</dbReference>
<gene>
    <name evidence="12" type="primary">gatA_2</name>
    <name evidence="10" type="synonym">gatA</name>
    <name evidence="12" type="ORF">BOA8489_01596</name>
</gene>